<organism evidence="3 4">
    <name type="scientific">Echria macrotheca</name>
    <dbReference type="NCBI Taxonomy" id="438768"/>
    <lineage>
        <taxon>Eukaryota</taxon>
        <taxon>Fungi</taxon>
        <taxon>Dikarya</taxon>
        <taxon>Ascomycota</taxon>
        <taxon>Pezizomycotina</taxon>
        <taxon>Sordariomycetes</taxon>
        <taxon>Sordariomycetidae</taxon>
        <taxon>Sordariales</taxon>
        <taxon>Schizotheciaceae</taxon>
        <taxon>Echria</taxon>
    </lineage>
</organism>
<proteinExistence type="predicted"/>
<dbReference type="InterPro" id="IPR011990">
    <property type="entry name" value="TPR-like_helical_dom_sf"/>
</dbReference>
<dbReference type="GO" id="GO:0000184">
    <property type="term" value="P:nuclear-transcribed mRNA catabolic process, nonsense-mediated decay"/>
    <property type="evidence" value="ECO:0007669"/>
    <property type="project" value="TreeGrafter"/>
</dbReference>
<keyword evidence="4" id="KW-1185">Reference proteome</keyword>
<dbReference type="Gene3D" id="1.25.40.10">
    <property type="entry name" value="Tetratricopeptide repeat domain"/>
    <property type="match status" value="1"/>
</dbReference>
<evidence type="ECO:0000313" key="3">
    <source>
        <dbReference type="EMBL" id="KAK1754181.1"/>
    </source>
</evidence>
<dbReference type="PANTHER" id="PTHR15696:SF0">
    <property type="entry name" value="TELOMERASE-BINDING PROTEIN EST1A"/>
    <property type="match status" value="1"/>
</dbReference>
<dbReference type="AlphaFoldDB" id="A0AAJ0F439"/>
<dbReference type="Proteomes" id="UP001239445">
    <property type="component" value="Unassembled WGS sequence"/>
</dbReference>
<feature type="region of interest" description="Disordered" evidence="1">
    <location>
        <begin position="82"/>
        <end position="208"/>
    </location>
</feature>
<dbReference type="SUPFAM" id="SSF48452">
    <property type="entry name" value="TPR-like"/>
    <property type="match status" value="1"/>
</dbReference>
<dbReference type="InterPro" id="IPR045153">
    <property type="entry name" value="Est1/Ebs1-like"/>
</dbReference>
<feature type="domain" description="DNA/RNA-binding" evidence="2">
    <location>
        <begin position="388"/>
        <end position="498"/>
    </location>
</feature>
<evidence type="ECO:0000313" key="4">
    <source>
        <dbReference type="Proteomes" id="UP001239445"/>
    </source>
</evidence>
<gene>
    <name evidence="3" type="ORF">QBC47DRAFT_415041</name>
</gene>
<dbReference type="GO" id="GO:0070034">
    <property type="term" value="F:telomerase RNA binding"/>
    <property type="evidence" value="ECO:0007669"/>
    <property type="project" value="TreeGrafter"/>
</dbReference>
<dbReference type="InterPro" id="IPR018834">
    <property type="entry name" value="DNA/RNA-bd_Est1-type"/>
</dbReference>
<feature type="compositionally biased region" description="Basic and acidic residues" evidence="1">
    <location>
        <begin position="82"/>
        <end position="91"/>
    </location>
</feature>
<accession>A0AAJ0F439</accession>
<protein>
    <submittedName>
        <fullName evidence="3">EST/SMG-like protein 1</fullName>
    </submittedName>
</protein>
<feature type="compositionally biased region" description="Polar residues" evidence="1">
    <location>
        <begin position="165"/>
        <end position="176"/>
    </location>
</feature>
<sequence>MATVDTTHDTENPIEFSKSWAKYLQSSKSSAQPFNCPQCGVELPGTVEFAAATIFRKHISIAHLELESTALQLFKAAKAEAERKRLVDSPTRRNLTVDRASQPQKQQDADSAPSSLKRENTDIDSQLPKRSKTQVTRQKPDTGLSGGLHAGRGNRDLSSEDRDASPQTYDPRSVASNIRLPLSAAIRPRPSPLPRPSGSVSCPSSTDDEDIKIFKQPETRPISQEQLVAEVKGIYAGLVMVENKCIEVNSAQNTQGNGANTKLNNEQWQALIALHRTLLHEHHDFFLASQHPSASPALRRLASKYAMPARMWRHGIHSFLELLRHRLPASLEHMLTFIYLAYAMMALLYETVPAFEDTWIECLGDLGRYRMAIEDDNIRDREVWTAVSRNWYSKALDKAPTTGRLYHHQGILARPNILQQLFYYGKSLCVATPFAPTKDTIQTLFEPIMSKKQTTSIQDLFVLINGILFTGQMIERFESVLYNFTMTLDTYIRRSTYRDREQCYYIGITVCYTLIGYGCEANPVFKAFRQAKGINESSRPAVAKAEVDTSDTTPTSQEDAVRLAMATHNVIFKRLWNPNILSYVHTTLVFMRYVAFFPEIKYLARRFPWNLTSILLNTLIGTEHGYAFETQGFPRYSEEAAPRPLPEDYAMRGLPWADRYFPDGWFTNDKIEDEEKGLETAAMEHERKIRILALGYQIAKDNRYLRYDKETRHFITPETGVEIKPGDTMRIDILLRN</sequence>
<evidence type="ECO:0000259" key="2">
    <source>
        <dbReference type="Pfam" id="PF10373"/>
    </source>
</evidence>
<dbReference type="GO" id="GO:0042162">
    <property type="term" value="F:telomeric DNA binding"/>
    <property type="evidence" value="ECO:0007669"/>
    <property type="project" value="TreeGrafter"/>
</dbReference>
<dbReference type="GO" id="GO:0005697">
    <property type="term" value="C:telomerase holoenzyme complex"/>
    <property type="evidence" value="ECO:0007669"/>
    <property type="project" value="TreeGrafter"/>
</dbReference>
<evidence type="ECO:0000256" key="1">
    <source>
        <dbReference type="SAM" id="MobiDB-lite"/>
    </source>
</evidence>
<dbReference type="EMBL" id="MU839836">
    <property type="protein sequence ID" value="KAK1754181.1"/>
    <property type="molecule type" value="Genomic_DNA"/>
</dbReference>
<dbReference type="FunFam" id="1.25.40.10:FF:000202">
    <property type="entry name" value="Unplaced genomic scaffold supercont1.7, whole genome shotgun sequence"/>
    <property type="match status" value="1"/>
</dbReference>
<comment type="caution">
    <text evidence="3">The sequence shown here is derived from an EMBL/GenBank/DDBJ whole genome shotgun (WGS) entry which is preliminary data.</text>
</comment>
<dbReference type="Pfam" id="PF10373">
    <property type="entry name" value="EST1_DNA_bind"/>
    <property type="match status" value="1"/>
</dbReference>
<dbReference type="PANTHER" id="PTHR15696">
    <property type="entry name" value="SMG-7 SUPPRESSOR WITH MORPHOLOGICAL EFFECT ON GENITALIA PROTEIN 7"/>
    <property type="match status" value="1"/>
</dbReference>
<feature type="compositionally biased region" description="Basic and acidic residues" evidence="1">
    <location>
        <begin position="153"/>
        <end position="164"/>
    </location>
</feature>
<name>A0AAJ0F439_9PEZI</name>
<reference evidence="3" key="1">
    <citation type="submission" date="2023-06" db="EMBL/GenBank/DDBJ databases">
        <title>Genome-scale phylogeny and comparative genomics of the fungal order Sordariales.</title>
        <authorList>
            <consortium name="Lawrence Berkeley National Laboratory"/>
            <person name="Hensen N."/>
            <person name="Bonometti L."/>
            <person name="Westerberg I."/>
            <person name="Brannstrom I.O."/>
            <person name="Guillou S."/>
            <person name="Cros-Aarteil S."/>
            <person name="Calhoun S."/>
            <person name="Haridas S."/>
            <person name="Kuo A."/>
            <person name="Mondo S."/>
            <person name="Pangilinan J."/>
            <person name="Riley R."/>
            <person name="Labutti K."/>
            <person name="Andreopoulos B."/>
            <person name="Lipzen A."/>
            <person name="Chen C."/>
            <person name="Yanf M."/>
            <person name="Daum C."/>
            <person name="Ng V."/>
            <person name="Clum A."/>
            <person name="Steindorff A."/>
            <person name="Ohm R."/>
            <person name="Martin F."/>
            <person name="Silar P."/>
            <person name="Natvig D."/>
            <person name="Lalanne C."/>
            <person name="Gautier V."/>
            <person name="Ament-Velasquez S.L."/>
            <person name="Kruys A."/>
            <person name="Hutchinson M.I."/>
            <person name="Powell A.J."/>
            <person name="Barry K."/>
            <person name="Miller A.N."/>
            <person name="Grigoriev I.V."/>
            <person name="Debuchy R."/>
            <person name="Gladieux P."/>
            <person name="Thoren M.H."/>
            <person name="Johannesson H."/>
        </authorList>
    </citation>
    <scope>NUCLEOTIDE SEQUENCE</scope>
    <source>
        <strain evidence="3">PSN4</strain>
    </source>
</reference>